<comment type="similarity">
    <text evidence="1">Belongs to the LysR transcriptional regulatory family.</text>
</comment>
<dbReference type="Gene3D" id="3.40.190.290">
    <property type="match status" value="1"/>
</dbReference>
<protein>
    <submittedName>
        <fullName evidence="6">LysR family transcriptional regulator</fullName>
    </submittedName>
</protein>
<dbReference type="PANTHER" id="PTHR30346:SF28">
    <property type="entry name" value="HTH-TYPE TRANSCRIPTIONAL REGULATOR CYNR"/>
    <property type="match status" value="1"/>
</dbReference>
<keyword evidence="4" id="KW-0804">Transcription</keyword>
<dbReference type="PRINTS" id="PR00039">
    <property type="entry name" value="HTHLYSR"/>
</dbReference>
<evidence type="ECO:0000259" key="5">
    <source>
        <dbReference type="PROSITE" id="PS50931"/>
    </source>
</evidence>
<dbReference type="AlphaFoldDB" id="A0A849AJX5"/>
<dbReference type="InterPro" id="IPR005119">
    <property type="entry name" value="LysR_subst-bd"/>
</dbReference>
<dbReference type="GO" id="GO:0003700">
    <property type="term" value="F:DNA-binding transcription factor activity"/>
    <property type="evidence" value="ECO:0007669"/>
    <property type="project" value="InterPro"/>
</dbReference>
<dbReference type="InterPro" id="IPR036390">
    <property type="entry name" value="WH_DNA-bd_sf"/>
</dbReference>
<evidence type="ECO:0000256" key="2">
    <source>
        <dbReference type="ARBA" id="ARBA00023015"/>
    </source>
</evidence>
<dbReference type="PROSITE" id="PS50931">
    <property type="entry name" value="HTH_LYSR"/>
    <property type="match status" value="1"/>
</dbReference>
<evidence type="ECO:0000313" key="7">
    <source>
        <dbReference type="Proteomes" id="UP000557772"/>
    </source>
</evidence>
<dbReference type="SUPFAM" id="SSF53850">
    <property type="entry name" value="Periplasmic binding protein-like II"/>
    <property type="match status" value="1"/>
</dbReference>
<dbReference type="SUPFAM" id="SSF46785">
    <property type="entry name" value="Winged helix' DNA-binding domain"/>
    <property type="match status" value="1"/>
</dbReference>
<keyword evidence="2" id="KW-0805">Transcription regulation</keyword>
<keyword evidence="3" id="KW-0238">DNA-binding</keyword>
<evidence type="ECO:0000256" key="1">
    <source>
        <dbReference type="ARBA" id="ARBA00009437"/>
    </source>
</evidence>
<name>A0A849AJX5_9MICO</name>
<keyword evidence="7" id="KW-1185">Reference proteome</keyword>
<evidence type="ECO:0000256" key="4">
    <source>
        <dbReference type="ARBA" id="ARBA00023163"/>
    </source>
</evidence>
<reference evidence="6 7" key="1">
    <citation type="submission" date="2020-05" db="EMBL/GenBank/DDBJ databases">
        <title>Flexivirga sp. ID2601S isolated from air conditioner.</title>
        <authorList>
            <person name="Kim D.H."/>
        </authorList>
    </citation>
    <scope>NUCLEOTIDE SEQUENCE [LARGE SCALE GENOMIC DNA]</scope>
    <source>
        <strain evidence="6 7">ID2601S</strain>
    </source>
</reference>
<dbReference type="Gene3D" id="1.10.10.10">
    <property type="entry name" value="Winged helix-like DNA-binding domain superfamily/Winged helix DNA-binding domain"/>
    <property type="match status" value="1"/>
</dbReference>
<feature type="domain" description="HTH lysR-type" evidence="5">
    <location>
        <begin position="8"/>
        <end position="57"/>
    </location>
</feature>
<dbReference type="PANTHER" id="PTHR30346">
    <property type="entry name" value="TRANSCRIPTIONAL DUAL REGULATOR HCAR-RELATED"/>
    <property type="match status" value="1"/>
</dbReference>
<dbReference type="Pfam" id="PF03466">
    <property type="entry name" value="LysR_substrate"/>
    <property type="match status" value="1"/>
</dbReference>
<accession>A0A849AJX5</accession>
<sequence length="287" mass="31239">MRDEVRWFVVLADEENVTAAAAQLHVPQPTLSRKLGRLERQLGTTLFDRIGRRLVLNDAGRIYAEHLRRADAELAAGEQRVRELGTPAERVVRLGFLHSFGTWLVPQLIQQARAADPALRFDLVQDAAETITGLVADGSLDLGIVSPRPAASGLRWRRLLRQDVHLAVPAASPLARETAIDFAQLSDVEFVAMGRGFGMRQLLDEACDAAGIEPRISVECQELDTVAGLVAAGIGIALLPDSPNTRVPPGVVLLDISGIDAGREVGLVWARDRALPEPARRVRDLAR</sequence>
<dbReference type="Proteomes" id="UP000557772">
    <property type="component" value="Unassembled WGS sequence"/>
</dbReference>
<evidence type="ECO:0000256" key="3">
    <source>
        <dbReference type="ARBA" id="ARBA00023125"/>
    </source>
</evidence>
<comment type="caution">
    <text evidence="6">The sequence shown here is derived from an EMBL/GenBank/DDBJ whole genome shotgun (WGS) entry which is preliminary data.</text>
</comment>
<dbReference type="EMBL" id="JABENB010000001">
    <property type="protein sequence ID" value="NNG39558.1"/>
    <property type="molecule type" value="Genomic_DNA"/>
</dbReference>
<dbReference type="GO" id="GO:0032993">
    <property type="term" value="C:protein-DNA complex"/>
    <property type="evidence" value="ECO:0007669"/>
    <property type="project" value="TreeGrafter"/>
</dbReference>
<organism evidence="6 7">
    <name type="scientific">Flexivirga aerilata</name>
    <dbReference type="NCBI Taxonomy" id="1656889"/>
    <lineage>
        <taxon>Bacteria</taxon>
        <taxon>Bacillati</taxon>
        <taxon>Actinomycetota</taxon>
        <taxon>Actinomycetes</taxon>
        <taxon>Micrococcales</taxon>
        <taxon>Dermacoccaceae</taxon>
        <taxon>Flexivirga</taxon>
    </lineage>
</organism>
<gene>
    <name evidence="6" type="ORF">HJ588_09785</name>
</gene>
<dbReference type="RefSeq" id="WP_171154412.1">
    <property type="nucleotide sequence ID" value="NZ_JABENB010000001.1"/>
</dbReference>
<evidence type="ECO:0000313" key="6">
    <source>
        <dbReference type="EMBL" id="NNG39558.1"/>
    </source>
</evidence>
<dbReference type="GO" id="GO:0003677">
    <property type="term" value="F:DNA binding"/>
    <property type="evidence" value="ECO:0007669"/>
    <property type="project" value="UniProtKB-KW"/>
</dbReference>
<dbReference type="Pfam" id="PF00126">
    <property type="entry name" value="HTH_1"/>
    <property type="match status" value="1"/>
</dbReference>
<proteinExistence type="inferred from homology"/>
<dbReference type="FunFam" id="1.10.10.10:FF:000001">
    <property type="entry name" value="LysR family transcriptional regulator"/>
    <property type="match status" value="1"/>
</dbReference>
<dbReference type="InterPro" id="IPR000847">
    <property type="entry name" value="LysR_HTH_N"/>
</dbReference>
<dbReference type="InterPro" id="IPR036388">
    <property type="entry name" value="WH-like_DNA-bd_sf"/>
</dbReference>